<evidence type="ECO:0000256" key="1">
    <source>
        <dbReference type="ARBA" id="ARBA00007594"/>
    </source>
</evidence>
<dbReference type="CDD" id="cd01658">
    <property type="entry name" value="Ribosomal_L30"/>
    <property type="match status" value="1"/>
</dbReference>
<dbReference type="InterPro" id="IPR036919">
    <property type="entry name" value="Ribo_uL30_ferredoxin-like_sf"/>
</dbReference>
<sequence length="55" mass="6109">MKIKLVRSVIGRPDNQVQTIRALGLKKIGDSREVSDAPAVRGMVKTVKHLLEVQE</sequence>
<dbReference type="InterPro" id="IPR016082">
    <property type="entry name" value="Ribosomal_uL30_ferredoxin-like"/>
</dbReference>
<dbReference type="SUPFAM" id="SSF55129">
    <property type="entry name" value="Ribosomal protein L30p/L7e"/>
    <property type="match status" value="1"/>
</dbReference>
<proteinExistence type="inferred from homology"/>
<dbReference type="PIRSF" id="PIRSF002211">
    <property type="entry name" value="Ribosomal_L30_bac-type"/>
    <property type="match status" value="1"/>
</dbReference>
<dbReference type="GO" id="GO:0022625">
    <property type="term" value="C:cytosolic large ribosomal subunit"/>
    <property type="evidence" value="ECO:0007669"/>
    <property type="project" value="TreeGrafter"/>
</dbReference>
<evidence type="ECO:0000256" key="5">
    <source>
        <dbReference type="HAMAP-Rule" id="MF_01371"/>
    </source>
</evidence>
<comment type="subunit">
    <text evidence="2 5">Part of the 50S ribosomal subunit.</text>
</comment>
<evidence type="ECO:0000313" key="8">
    <source>
        <dbReference type="Proteomes" id="UP000199223"/>
    </source>
</evidence>
<dbReference type="RefSeq" id="WP_092263306.1">
    <property type="nucleotide sequence ID" value="NZ_FNZA01000002.1"/>
</dbReference>
<comment type="similarity">
    <text evidence="1 5">Belongs to the universal ribosomal protein uL30 family.</text>
</comment>
<dbReference type="EMBL" id="FNZA01000002">
    <property type="protein sequence ID" value="SEI86880.1"/>
    <property type="molecule type" value="Genomic_DNA"/>
</dbReference>
<dbReference type="Proteomes" id="UP000199223">
    <property type="component" value="Unassembled WGS sequence"/>
</dbReference>
<accession>A0A1H6UFD8</accession>
<evidence type="ECO:0000256" key="2">
    <source>
        <dbReference type="ARBA" id="ARBA00011838"/>
    </source>
</evidence>
<dbReference type="Gene3D" id="3.30.1390.20">
    <property type="entry name" value="Ribosomal protein L30, ferredoxin-like fold domain"/>
    <property type="match status" value="1"/>
</dbReference>
<dbReference type="GO" id="GO:0003735">
    <property type="term" value="F:structural constituent of ribosome"/>
    <property type="evidence" value="ECO:0007669"/>
    <property type="project" value="InterPro"/>
</dbReference>
<dbReference type="PANTHER" id="PTHR15892">
    <property type="entry name" value="MITOCHONDRIAL RIBOSOMAL PROTEIN L30"/>
    <property type="match status" value="1"/>
</dbReference>
<evidence type="ECO:0000259" key="6">
    <source>
        <dbReference type="Pfam" id="PF00327"/>
    </source>
</evidence>
<dbReference type="InterPro" id="IPR005996">
    <property type="entry name" value="Ribosomal_uL30_bac-type"/>
</dbReference>
<protein>
    <recommendedName>
        <fullName evidence="5">Large ribosomal subunit protein uL30</fullName>
    </recommendedName>
</protein>
<dbReference type="OrthoDB" id="9812790at2"/>
<organism evidence="7 8">
    <name type="scientific">Deinococcus reticulitermitis</name>
    <dbReference type="NCBI Taxonomy" id="856736"/>
    <lineage>
        <taxon>Bacteria</taxon>
        <taxon>Thermotogati</taxon>
        <taxon>Deinococcota</taxon>
        <taxon>Deinococci</taxon>
        <taxon>Deinococcales</taxon>
        <taxon>Deinococcaceae</taxon>
        <taxon>Deinococcus</taxon>
    </lineage>
</organism>
<dbReference type="PANTHER" id="PTHR15892:SF2">
    <property type="entry name" value="LARGE RIBOSOMAL SUBUNIT PROTEIN UL30M"/>
    <property type="match status" value="1"/>
</dbReference>
<dbReference type="NCBIfam" id="TIGR01308">
    <property type="entry name" value="rpmD_bact"/>
    <property type="match status" value="1"/>
</dbReference>
<dbReference type="STRING" id="856736.SAMN04488058_10291"/>
<name>A0A1H6UFD8_9DEIO</name>
<evidence type="ECO:0000313" key="7">
    <source>
        <dbReference type="EMBL" id="SEI86880.1"/>
    </source>
</evidence>
<keyword evidence="4 5" id="KW-0687">Ribonucleoprotein</keyword>
<dbReference type="Pfam" id="PF00327">
    <property type="entry name" value="Ribosomal_L30"/>
    <property type="match status" value="1"/>
</dbReference>
<reference evidence="8" key="1">
    <citation type="submission" date="2016-10" db="EMBL/GenBank/DDBJ databases">
        <authorList>
            <person name="Varghese N."/>
            <person name="Submissions S."/>
        </authorList>
    </citation>
    <scope>NUCLEOTIDE SEQUENCE [LARGE SCALE GENOMIC DNA]</scope>
    <source>
        <strain evidence="8">CGMCC 1.10218</strain>
    </source>
</reference>
<feature type="domain" description="Large ribosomal subunit protein uL30-like ferredoxin-like fold" evidence="6">
    <location>
        <begin position="2"/>
        <end position="50"/>
    </location>
</feature>
<keyword evidence="8" id="KW-1185">Reference proteome</keyword>
<dbReference type="AlphaFoldDB" id="A0A1H6UFD8"/>
<keyword evidence="3 5" id="KW-0689">Ribosomal protein</keyword>
<dbReference type="GO" id="GO:0006412">
    <property type="term" value="P:translation"/>
    <property type="evidence" value="ECO:0007669"/>
    <property type="project" value="UniProtKB-UniRule"/>
</dbReference>
<gene>
    <name evidence="5" type="primary">rpmD</name>
    <name evidence="7" type="ORF">SAMN04488058_10291</name>
</gene>
<evidence type="ECO:0000256" key="4">
    <source>
        <dbReference type="ARBA" id="ARBA00023274"/>
    </source>
</evidence>
<dbReference type="HAMAP" id="MF_01371_B">
    <property type="entry name" value="Ribosomal_uL30_B"/>
    <property type="match status" value="1"/>
</dbReference>
<evidence type="ECO:0000256" key="3">
    <source>
        <dbReference type="ARBA" id="ARBA00022980"/>
    </source>
</evidence>